<evidence type="ECO:0000313" key="4">
    <source>
        <dbReference type="Proteomes" id="UP000586827"/>
    </source>
</evidence>
<comment type="caution">
    <text evidence="3">The sequence shown here is derived from an EMBL/GenBank/DDBJ whole genome shotgun (WGS) entry which is preliminary data.</text>
</comment>
<dbReference type="Proteomes" id="UP000586827">
    <property type="component" value="Unassembled WGS sequence"/>
</dbReference>
<keyword evidence="1" id="KW-1133">Transmembrane helix</keyword>
<feature type="chain" id="PRO_5038644526" evidence="2">
    <location>
        <begin position="20"/>
        <end position="721"/>
    </location>
</feature>
<evidence type="ECO:0000256" key="1">
    <source>
        <dbReference type="SAM" id="Phobius"/>
    </source>
</evidence>
<feature type="transmembrane region" description="Helical" evidence="1">
    <location>
        <begin position="119"/>
        <end position="138"/>
    </location>
</feature>
<feature type="transmembrane region" description="Helical" evidence="1">
    <location>
        <begin position="278"/>
        <end position="299"/>
    </location>
</feature>
<evidence type="ECO:0000313" key="3">
    <source>
        <dbReference type="EMBL" id="NNH69493.1"/>
    </source>
</evidence>
<proteinExistence type="predicted"/>
<keyword evidence="1" id="KW-0472">Membrane</keyword>
<reference evidence="3 4" key="1">
    <citation type="submission" date="2020-05" db="EMBL/GenBank/DDBJ databases">
        <title>MicrobeNet Type strains.</title>
        <authorList>
            <person name="Nicholson A.C."/>
        </authorList>
    </citation>
    <scope>NUCLEOTIDE SEQUENCE [LARGE SCALE GENOMIC DNA]</scope>
    <source>
        <strain evidence="3 4">JCM 3224</strain>
    </source>
</reference>
<sequence length="721" mass="76447">MAIVLAVVFPAVIGVVATAQTPGADSERPRRSGLSWMNIRDSSGVPLSDYRFVTGEVGLHRPGSSFWTILLTVEFAGYLLLAMTAIWLIGYVLSFAWLDPFARALTGVADAVTAQVSMPLLVVTAATIGAFIAGWFVVRGWPARAAAQTAAMLLVAVAGPIFLAGPLAAILAPDGVVAQGRDVGLTVAAGLNGDSNPQPSRLVAAVQAELADNFVRKPLQVWNFGHVLDDRDACRAAWSSGIGAPEPTGMLEDIRDCGDTAAYHAVTTIGAGQVGIGLTLLSFCVVLLGFSMYLAIRIIGAALDAVYHGFMGIFGFVAGGFIYGPTQTYLIRNLVDIGMAAARVLVFTTYLGVYVLFLGNLFRQAGGQVMAVLAIASVVQLVAIWQVRALRRGLDRGTYWIANRIALTAQGGSSSGGGSTALGMGTAGAANALPSGFGLLAGLAAVTTISSSPATAWLAGRVMNPLAPRSIARQHAELTAMESAPLTLQRMQWLQANRDTWERAARWRAAQAGGVDTPMSVGHVMDILIDSGVPKRELNGALTAVGAHPVDMLHADRAMAVQDTTMSQSPYRTTRQQQALAAWESVLNHPLGPERELREHLAFAARAHIAAHKLARDMPSPKGANWLGNSMVDHDFVHDIRQNWDSSDALRAAVGPDRWRAANSETRLRLGAELAADLRAATERYYQQPNTGNLALADRTARRIARLASASPEGAAGLWER</sequence>
<keyword evidence="2" id="KW-0732">Signal</keyword>
<keyword evidence="4" id="KW-1185">Reference proteome</keyword>
<dbReference type="RefSeq" id="WP_067526512.1">
    <property type="nucleotide sequence ID" value="NZ_JABELX010000003.1"/>
</dbReference>
<gene>
    <name evidence="3" type="ORF">HLB23_06355</name>
</gene>
<keyword evidence="1" id="KW-0812">Transmembrane</keyword>
<evidence type="ECO:0000256" key="2">
    <source>
        <dbReference type="SAM" id="SignalP"/>
    </source>
</evidence>
<accession>A0A849BSD8</accession>
<dbReference type="EMBL" id="JABELX010000003">
    <property type="protein sequence ID" value="NNH69493.1"/>
    <property type="molecule type" value="Genomic_DNA"/>
</dbReference>
<feature type="signal peptide" evidence="2">
    <location>
        <begin position="1"/>
        <end position="19"/>
    </location>
</feature>
<feature type="transmembrane region" description="Helical" evidence="1">
    <location>
        <begin position="344"/>
        <end position="362"/>
    </location>
</feature>
<feature type="transmembrane region" description="Helical" evidence="1">
    <location>
        <begin position="305"/>
        <end position="323"/>
    </location>
</feature>
<organism evidence="3 4">
    <name type="scientific">Nocardia uniformis</name>
    <dbReference type="NCBI Taxonomy" id="53432"/>
    <lineage>
        <taxon>Bacteria</taxon>
        <taxon>Bacillati</taxon>
        <taxon>Actinomycetota</taxon>
        <taxon>Actinomycetes</taxon>
        <taxon>Mycobacteriales</taxon>
        <taxon>Nocardiaceae</taxon>
        <taxon>Nocardia</taxon>
    </lineage>
</organism>
<feature type="transmembrane region" description="Helical" evidence="1">
    <location>
        <begin position="150"/>
        <end position="172"/>
    </location>
</feature>
<protein>
    <submittedName>
        <fullName evidence="3">Uncharacterized protein</fullName>
    </submittedName>
</protein>
<feature type="transmembrane region" description="Helical" evidence="1">
    <location>
        <begin position="75"/>
        <end position="98"/>
    </location>
</feature>
<name>A0A849BSD8_9NOCA</name>
<feature type="transmembrane region" description="Helical" evidence="1">
    <location>
        <begin position="368"/>
        <end position="387"/>
    </location>
</feature>
<dbReference type="AlphaFoldDB" id="A0A849BSD8"/>